<dbReference type="RefSeq" id="WP_111898167.1">
    <property type="nucleotide sequence ID" value="NZ_CP033459.1"/>
</dbReference>
<evidence type="ECO:0000313" key="2">
    <source>
        <dbReference type="EMBL" id="QFQ13156.1"/>
    </source>
</evidence>
<dbReference type="KEGG" id="alq:C7Y71_009105"/>
<reference evidence="2 3" key="1">
    <citation type="submission" date="2018-11" db="EMBL/GenBank/DDBJ databases">
        <authorList>
            <person name="Na S.W."/>
            <person name="Baik M."/>
        </authorList>
    </citation>
    <scope>NUCLEOTIDE SEQUENCE [LARGE SCALE GENOMIC DNA]</scope>
    <source>
        <strain evidence="2 3">E39</strain>
    </source>
</reference>
<dbReference type="GO" id="GO:0016747">
    <property type="term" value="F:acyltransferase activity, transferring groups other than amino-acyl groups"/>
    <property type="evidence" value="ECO:0007669"/>
    <property type="project" value="InterPro"/>
</dbReference>
<gene>
    <name evidence="2" type="ORF">C7Y71_009105</name>
</gene>
<accession>A0A5P8E879</accession>
<dbReference type="CDD" id="cd04301">
    <property type="entry name" value="NAT_SF"/>
    <property type="match status" value="1"/>
</dbReference>
<feature type="domain" description="N-acetyltransferase" evidence="1">
    <location>
        <begin position="8"/>
        <end position="168"/>
    </location>
</feature>
<dbReference type="SUPFAM" id="SSF55729">
    <property type="entry name" value="Acyl-CoA N-acyltransferases (Nat)"/>
    <property type="match status" value="1"/>
</dbReference>
<dbReference type="InterPro" id="IPR016181">
    <property type="entry name" value="Acyl_CoA_acyltransferase"/>
</dbReference>
<dbReference type="PROSITE" id="PS51186">
    <property type="entry name" value="GNAT"/>
    <property type="match status" value="1"/>
</dbReference>
<keyword evidence="3" id="KW-1185">Reference proteome</keyword>
<organism evidence="2 3">
    <name type="scientific">Pseudoprevotella muciniphila</name>
    <dbReference type="NCBI Taxonomy" id="2133944"/>
    <lineage>
        <taxon>Bacteria</taxon>
        <taxon>Pseudomonadati</taxon>
        <taxon>Bacteroidota</taxon>
        <taxon>Bacteroidia</taxon>
        <taxon>Bacteroidales</taxon>
        <taxon>Prevotellaceae</taxon>
        <taxon>Pseudoprevotella</taxon>
    </lineage>
</organism>
<protein>
    <submittedName>
        <fullName evidence="2">GNAT family N-acetyltransferase</fullName>
    </submittedName>
</protein>
<name>A0A5P8E879_9BACT</name>
<dbReference type="InterPro" id="IPR000182">
    <property type="entry name" value="GNAT_dom"/>
</dbReference>
<evidence type="ECO:0000313" key="3">
    <source>
        <dbReference type="Proteomes" id="UP000249375"/>
    </source>
</evidence>
<dbReference type="Gene3D" id="3.40.630.30">
    <property type="match status" value="1"/>
</dbReference>
<dbReference type="OrthoDB" id="9786032at2"/>
<dbReference type="Pfam" id="PF00583">
    <property type="entry name" value="Acetyltransf_1"/>
    <property type="match status" value="1"/>
</dbReference>
<dbReference type="Proteomes" id="UP000249375">
    <property type="component" value="Chromosome"/>
</dbReference>
<dbReference type="AlphaFoldDB" id="A0A5P8E879"/>
<dbReference type="EMBL" id="CP033459">
    <property type="protein sequence ID" value="QFQ13156.1"/>
    <property type="molecule type" value="Genomic_DNA"/>
</dbReference>
<proteinExistence type="predicted"/>
<keyword evidence="2" id="KW-0808">Transferase</keyword>
<sequence>MSENRIEINLSPLRQDDYEQFILDNQWAFRYGAQVEFGMRDERTEEGEEVISRKTIEQSIDGDGAEAYRIDLDGKHVGGLVLRLNPEEAKGELELLFVSPEAHSKGIGQAAWFAVEAMHPEIEVWETITPYFEKRNIHFYVNKCGFQIVEFWNKYHHGPTVPEEESDNWSVNDEMFLFRKIIRAEDNK</sequence>
<evidence type="ECO:0000259" key="1">
    <source>
        <dbReference type="PROSITE" id="PS51186"/>
    </source>
</evidence>